<dbReference type="EMBL" id="DXBV01000063">
    <property type="protein sequence ID" value="HIZ30872.1"/>
    <property type="molecule type" value="Genomic_DNA"/>
</dbReference>
<evidence type="ECO:0000313" key="6">
    <source>
        <dbReference type="Proteomes" id="UP000824035"/>
    </source>
</evidence>
<dbReference type="Proteomes" id="UP000824035">
    <property type="component" value="Unassembled WGS sequence"/>
</dbReference>
<dbReference type="Pfam" id="PF00534">
    <property type="entry name" value="Glycos_transf_1"/>
    <property type="match status" value="1"/>
</dbReference>
<keyword evidence="2 5" id="KW-0808">Transferase</keyword>
<name>A0A9D2E4V7_9FIRM</name>
<dbReference type="GO" id="GO:0016757">
    <property type="term" value="F:glycosyltransferase activity"/>
    <property type="evidence" value="ECO:0007669"/>
    <property type="project" value="UniProtKB-KW"/>
</dbReference>
<feature type="domain" description="Glycosyl transferase family 1" evidence="3">
    <location>
        <begin position="377"/>
        <end position="538"/>
    </location>
</feature>
<sequence>MSTKRVAWLVTHDAYIDRRIFFFADVLQENGYTVKLFPAAYTDFTNDRDPEYVVRPLDWKTVKLYGLKTGALLPNEQALLEAVIQKQEQYHAKHQRYAAGLGELSGARKSKDGYTIKTVGERSGFFASLEKGGRCLVYDSRTRHVTVITDRALAAEAREYERAIVSADLNKVAGDGYTMLGDIAVAYTEGPRGRALAAHCKSADNGVWLFNNDPPELYCGVPIPWGELGEDELEGKRFDFREYRKIVYDFSPILERVRRSLRHEKPDLVYVADLPTLPIGVMLKEAVGCKLMVDCHEWWYKQARLWESTMKNKIEMSEKSEAELYPRCDVCITVGKYLGQDMGECYNKHFDVIYSCMSADLSLAYTERERDFWSRYGVPRGSRVAIFQGSMTELRNLDNLARATRYLEDDCYLAVVGGGPYEETFLKILEQEGRKDRVVMVGWVNQSELLKFTVNADLGVLPYSAMDEYFSYSVPNKLMEYFEATLPMLYDVSMKEISMVAGEHGVGVAEDLSDPDKFGRTLNALLHDPQRVAAMKANYANCKNKFSYESQKAAFEKILQENGLLAAE</sequence>
<keyword evidence="1 5" id="KW-0328">Glycosyltransferase</keyword>
<reference evidence="5" key="1">
    <citation type="journal article" date="2021" name="PeerJ">
        <title>Extensive microbial diversity within the chicken gut microbiome revealed by metagenomics and culture.</title>
        <authorList>
            <person name="Gilroy R."/>
            <person name="Ravi A."/>
            <person name="Getino M."/>
            <person name="Pursley I."/>
            <person name="Horton D.L."/>
            <person name="Alikhan N.F."/>
            <person name="Baker D."/>
            <person name="Gharbi K."/>
            <person name="Hall N."/>
            <person name="Watson M."/>
            <person name="Adriaenssens E.M."/>
            <person name="Foster-Nyarko E."/>
            <person name="Jarju S."/>
            <person name="Secka A."/>
            <person name="Antonio M."/>
            <person name="Oren A."/>
            <person name="Chaudhuri R.R."/>
            <person name="La Ragione R."/>
            <person name="Hildebrand F."/>
            <person name="Pallen M.J."/>
        </authorList>
    </citation>
    <scope>NUCLEOTIDE SEQUENCE</scope>
    <source>
        <strain evidence="5">ChiGjej4B4-18154</strain>
    </source>
</reference>
<dbReference type="EC" id="2.4.-.-" evidence="5"/>
<dbReference type="Pfam" id="PF13439">
    <property type="entry name" value="Glyco_transf_4"/>
    <property type="match status" value="1"/>
</dbReference>
<dbReference type="AlphaFoldDB" id="A0A9D2E4V7"/>
<organism evidence="5 6">
    <name type="scientific">Candidatus Allofournierella merdipullorum</name>
    <dbReference type="NCBI Taxonomy" id="2838595"/>
    <lineage>
        <taxon>Bacteria</taxon>
        <taxon>Bacillati</taxon>
        <taxon>Bacillota</taxon>
        <taxon>Clostridia</taxon>
        <taxon>Eubacteriales</taxon>
        <taxon>Oscillospiraceae</taxon>
        <taxon>Allofournierella</taxon>
    </lineage>
</organism>
<dbReference type="Gene3D" id="3.40.50.2000">
    <property type="entry name" value="Glycogen Phosphorylase B"/>
    <property type="match status" value="2"/>
</dbReference>
<dbReference type="SUPFAM" id="SSF53756">
    <property type="entry name" value="UDP-Glycosyltransferase/glycogen phosphorylase"/>
    <property type="match status" value="1"/>
</dbReference>
<dbReference type="InterPro" id="IPR028098">
    <property type="entry name" value="Glyco_trans_4-like_N"/>
</dbReference>
<evidence type="ECO:0000256" key="2">
    <source>
        <dbReference type="ARBA" id="ARBA00022679"/>
    </source>
</evidence>
<feature type="domain" description="Glycosyltransferase subfamily 4-like N-terminal" evidence="4">
    <location>
        <begin position="233"/>
        <end position="354"/>
    </location>
</feature>
<evidence type="ECO:0000256" key="1">
    <source>
        <dbReference type="ARBA" id="ARBA00022676"/>
    </source>
</evidence>
<evidence type="ECO:0000313" key="5">
    <source>
        <dbReference type="EMBL" id="HIZ30872.1"/>
    </source>
</evidence>
<comment type="caution">
    <text evidence="5">The sequence shown here is derived from an EMBL/GenBank/DDBJ whole genome shotgun (WGS) entry which is preliminary data.</text>
</comment>
<dbReference type="PANTHER" id="PTHR12526:SF629">
    <property type="entry name" value="TEICHURONIC ACID BIOSYNTHESIS GLYCOSYLTRANSFERASE TUAH-RELATED"/>
    <property type="match status" value="1"/>
</dbReference>
<protein>
    <submittedName>
        <fullName evidence="5">Glycosyltransferase</fullName>
        <ecNumber evidence="5">2.4.-.-</ecNumber>
    </submittedName>
</protein>
<reference evidence="5" key="2">
    <citation type="submission" date="2021-04" db="EMBL/GenBank/DDBJ databases">
        <authorList>
            <person name="Gilroy R."/>
        </authorList>
    </citation>
    <scope>NUCLEOTIDE SEQUENCE</scope>
    <source>
        <strain evidence="5">ChiGjej4B4-18154</strain>
    </source>
</reference>
<evidence type="ECO:0000259" key="4">
    <source>
        <dbReference type="Pfam" id="PF13439"/>
    </source>
</evidence>
<proteinExistence type="predicted"/>
<evidence type="ECO:0000259" key="3">
    <source>
        <dbReference type="Pfam" id="PF00534"/>
    </source>
</evidence>
<dbReference type="PANTHER" id="PTHR12526">
    <property type="entry name" value="GLYCOSYLTRANSFERASE"/>
    <property type="match status" value="1"/>
</dbReference>
<gene>
    <name evidence="5" type="ORF">H9813_06560</name>
</gene>
<accession>A0A9D2E4V7</accession>
<dbReference type="InterPro" id="IPR001296">
    <property type="entry name" value="Glyco_trans_1"/>
</dbReference>